<reference evidence="2" key="2">
    <citation type="submission" date="2020-09" db="EMBL/GenBank/DDBJ databases">
        <authorList>
            <person name="Sun Q."/>
            <person name="Zhou Y."/>
        </authorList>
    </citation>
    <scope>NUCLEOTIDE SEQUENCE</scope>
    <source>
        <strain evidence="2">CGMCC 1.15178</strain>
    </source>
</reference>
<accession>A0A916ZDI9</accession>
<evidence type="ECO:0000313" key="2">
    <source>
        <dbReference type="EMBL" id="GGD90530.1"/>
    </source>
</evidence>
<evidence type="ECO:0000313" key="3">
    <source>
        <dbReference type="Proteomes" id="UP000612456"/>
    </source>
</evidence>
<dbReference type="Proteomes" id="UP000612456">
    <property type="component" value="Unassembled WGS sequence"/>
</dbReference>
<sequence>MKQEKESVEKGIRRKWWQRSFPISMMILLAIVFTTSSAAAAPTGSFNIGAYWQPPTAGPAYSTDMNTNANWLAIKNANIDTVMAIESESLMTKATNESGINFSNANNVTLMATDGGIYGKETFTAADITALNNKILPYKNDPRVKGLNLKDEPGGWNLEGYANTYKQAKLFAPDLSYYVNLLAYKAERSESDSLGAPGGKLFLSNSAARGSGTFVTAQQSLGQTFKMPADVSYLHSMQFYLDAVQWSSNEMLSLKIWDSPAKTTKLAQADVWGYASATTGQQYKYYPIFTLDVQLTANTTYYWELTHNGGGDNSVGWVTSSPTGTSTNPDGTAYVNGVVKNYDFYYKLYTRRPNTPDIKVNPPVGSGDYIRSNQSFGQTFTTSSNVNRFLYYIQPYIDPVLWNGQALTITLWDSPSKTNKIAVSKTLTSSNSGLMPIFYIAAKLSSNTSYYWEITSNSSSNVGWMVYSSSSVYAGGTAYKNGVQQANSDIWFNARFGSEYENYVDDWVDYSGADFIQFDNYPFMGGPSDDANYFLNIELIRDRAIDKNVKYGAFLQSVGITDSNTGAVRYRNPNLNEKRYNVYTHLAYGFKNMYWFTYWRPQTNGWGEVFNGSPVDFNGTQLAAYAHIQTLNSEMKNLGTTLKDLTSQAVYHTGLNKPRGTTGIPASFFIRPQDMNETTVTGYFTNTHGRKYIMLVNREYNFVKTNIPFNLNPKPATLTEISKTTGAEVPLVQGTYTAGTGVLNITLAQGEGRLFALPIGY</sequence>
<evidence type="ECO:0000256" key="1">
    <source>
        <dbReference type="SAM" id="SignalP"/>
    </source>
</evidence>
<dbReference type="Gene3D" id="3.20.20.80">
    <property type="entry name" value="Glycosidases"/>
    <property type="match status" value="1"/>
</dbReference>
<feature type="signal peptide" evidence="1">
    <location>
        <begin position="1"/>
        <end position="40"/>
    </location>
</feature>
<organism evidence="2 3">
    <name type="scientific">Paenibacillus nasutitermitis</name>
    <dbReference type="NCBI Taxonomy" id="1652958"/>
    <lineage>
        <taxon>Bacteria</taxon>
        <taxon>Bacillati</taxon>
        <taxon>Bacillota</taxon>
        <taxon>Bacilli</taxon>
        <taxon>Bacillales</taxon>
        <taxon>Paenibacillaceae</taxon>
        <taxon>Paenibacillus</taxon>
    </lineage>
</organism>
<keyword evidence="1" id="KW-0732">Signal</keyword>
<reference evidence="2" key="1">
    <citation type="journal article" date="2014" name="Int. J. Syst. Evol. Microbiol.">
        <title>Complete genome sequence of Corynebacterium casei LMG S-19264T (=DSM 44701T), isolated from a smear-ripened cheese.</title>
        <authorList>
            <consortium name="US DOE Joint Genome Institute (JGI-PGF)"/>
            <person name="Walter F."/>
            <person name="Albersmeier A."/>
            <person name="Kalinowski J."/>
            <person name="Ruckert C."/>
        </authorList>
    </citation>
    <scope>NUCLEOTIDE SEQUENCE</scope>
    <source>
        <strain evidence="2">CGMCC 1.15178</strain>
    </source>
</reference>
<dbReference type="AlphaFoldDB" id="A0A916ZDI9"/>
<protein>
    <submittedName>
        <fullName evidence="2">Uncharacterized protein</fullName>
    </submittedName>
</protein>
<dbReference type="RefSeq" id="WP_188997349.1">
    <property type="nucleotide sequence ID" value="NZ_BMHP01000005.1"/>
</dbReference>
<feature type="chain" id="PRO_5038001005" evidence="1">
    <location>
        <begin position="41"/>
        <end position="761"/>
    </location>
</feature>
<keyword evidence="3" id="KW-1185">Reference proteome</keyword>
<gene>
    <name evidence="2" type="ORF">GCM10010911_56490</name>
</gene>
<dbReference type="EMBL" id="BMHP01000005">
    <property type="protein sequence ID" value="GGD90530.1"/>
    <property type="molecule type" value="Genomic_DNA"/>
</dbReference>
<name>A0A916ZDI9_9BACL</name>
<comment type="caution">
    <text evidence="2">The sequence shown here is derived from an EMBL/GenBank/DDBJ whole genome shotgun (WGS) entry which is preliminary data.</text>
</comment>
<proteinExistence type="predicted"/>